<dbReference type="Proteomes" id="UP000295493">
    <property type="component" value="Unassembled WGS sequence"/>
</dbReference>
<accession>A0A4R6FPW7</accession>
<gene>
    <name evidence="1" type="ORF">EV664_10420</name>
</gene>
<dbReference type="EMBL" id="SNWD01000004">
    <property type="protein sequence ID" value="TDN83537.1"/>
    <property type="molecule type" value="Genomic_DNA"/>
</dbReference>
<keyword evidence="2" id="KW-1185">Reference proteome</keyword>
<proteinExistence type="predicted"/>
<dbReference type="AlphaFoldDB" id="A0A4R6FPW7"/>
<organism evidence="1 2">
    <name type="scientific">Stakelama pacifica</name>
    <dbReference type="NCBI Taxonomy" id="517720"/>
    <lineage>
        <taxon>Bacteria</taxon>
        <taxon>Pseudomonadati</taxon>
        <taxon>Pseudomonadota</taxon>
        <taxon>Alphaproteobacteria</taxon>
        <taxon>Sphingomonadales</taxon>
        <taxon>Sphingomonadaceae</taxon>
        <taxon>Stakelama</taxon>
    </lineage>
</organism>
<reference evidence="1 2" key="1">
    <citation type="submission" date="2019-03" db="EMBL/GenBank/DDBJ databases">
        <title>Genomic Encyclopedia of Type Strains, Phase IV (KMG-IV): sequencing the most valuable type-strain genomes for metagenomic binning, comparative biology and taxonomic classification.</title>
        <authorList>
            <person name="Goeker M."/>
        </authorList>
    </citation>
    <scope>NUCLEOTIDE SEQUENCE [LARGE SCALE GENOMIC DNA]</scope>
    <source>
        <strain evidence="1 2">DSM 25059</strain>
    </source>
</reference>
<protein>
    <submittedName>
        <fullName evidence="1">Uncharacterized protein</fullName>
    </submittedName>
</protein>
<dbReference type="OrthoDB" id="8453011at2"/>
<evidence type="ECO:0000313" key="1">
    <source>
        <dbReference type="EMBL" id="TDN83537.1"/>
    </source>
</evidence>
<evidence type="ECO:0000313" key="2">
    <source>
        <dbReference type="Proteomes" id="UP000295493"/>
    </source>
</evidence>
<dbReference type="RefSeq" id="WP_133495100.1">
    <property type="nucleotide sequence ID" value="NZ_BMLU01000004.1"/>
</dbReference>
<name>A0A4R6FPW7_9SPHN</name>
<comment type="caution">
    <text evidence="1">The sequence shown here is derived from an EMBL/GenBank/DDBJ whole genome shotgun (WGS) entry which is preliminary data.</text>
</comment>
<sequence>MSGSESNLGWDHAASRTSAADALVKIAAARPAQLAARETARRSKLPFKAALYRDSLLWRTEELGRSALGAYDRDDHVAGIVLTRATIETIAALNSLHRLVTRYQGGGIDTLDATLMSMLMGSRVRDDRPDAINILNAVDKLTKTLPAFRALYDQLSEYAHPNDAGTASSFAILNTVPLGATFAARGEQYERRAWLMIECLAASLMLVMPLYVELVDAGPAFARQCDADVDGT</sequence>